<dbReference type="Proteomes" id="UP000284476">
    <property type="component" value="Unassembled WGS sequence"/>
</dbReference>
<dbReference type="PANTHER" id="PTHR38097:SF2">
    <property type="entry name" value="DNA-BINDING PROTEIN STPA"/>
    <property type="match status" value="1"/>
</dbReference>
<evidence type="ECO:0000259" key="5">
    <source>
        <dbReference type="SMART" id="SM00528"/>
    </source>
</evidence>
<dbReference type="GO" id="GO:0001217">
    <property type="term" value="F:DNA-binding transcription repressor activity"/>
    <property type="evidence" value="ECO:0007669"/>
    <property type="project" value="TreeGrafter"/>
</dbReference>
<dbReference type="GO" id="GO:0009295">
    <property type="term" value="C:nucleoid"/>
    <property type="evidence" value="ECO:0007669"/>
    <property type="project" value="UniProtKB-SubCell"/>
</dbReference>
<organism evidence="6 7">
    <name type="scientific">Paenirhodobacter populi</name>
    <dbReference type="NCBI Taxonomy" id="2306993"/>
    <lineage>
        <taxon>Bacteria</taxon>
        <taxon>Pseudomonadati</taxon>
        <taxon>Pseudomonadota</taxon>
        <taxon>Alphaproteobacteria</taxon>
        <taxon>Rhodobacterales</taxon>
        <taxon>Rhodobacter group</taxon>
        <taxon>Paenirhodobacter</taxon>
    </lineage>
</organism>
<dbReference type="AlphaFoldDB" id="A0A443JRH7"/>
<dbReference type="GO" id="GO:0003680">
    <property type="term" value="F:minor groove of adenine-thymine-rich DNA binding"/>
    <property type="evidence" value="ECO:0007669"/>
    <property type="project" value="TreeGrafter"/>
</dbReference>
<dbReference type="Pfam" id="PF00816">
    <property type="entry name" value="Histone_HNS"/>
    <property type="match status" value="1"/>
</dbReference>
<dbReference type="GO" id="GO:0000976">
    <property type="term" value="F:transcription cis-regulatory region binding"/>
    <property type="evidence" value="ECO:0007669"/>
    <property type="project" value="TreeGrafter"/>
</dbReference>
<dbReference type="RefSeq" id="WP_128208099.1">
    <property type="nucleotide sequence ID" value="NZ_JBHRSO010000013.1"/>
</dbReference>
<name>A0A443JRH7_9RHOB</name>
<comment type="similarity">
    <text evidence="2">Belongs to the histone-like protein H-NS family.</text>
</comment>
<dbReference type="GO" id="GO:0032993">
    <property type="term" value="C:protein-DNA complex"/>
    <property type="evidence" value="ECO:0007669"/>
    <property type="project" value="TreeGrafter"/>
</dbReference>
<evidence type="ECO:0000313" key="7">
    <source>
        <dbReference type="Proteomes" id="UP000284476"/>
    </source>
</evidence>
<feature type="domain" description="DNA-binding protein H-NS-like C-terminal" evidence="5">
    <location>
        <begin position="60"/>
        <end position="105"/>
    </location>
</feature>
<dbReference type="Gene3D" id="4.10.430.10">
    <property type="entry name" value="Histone-like protein H-NS, C-terminal domain"/>
    <property type="match status" value="1"/>
</dbReference>
<evidence type="ECO:0000313" key="6">
    <source>
        <dbReference type="EMBL" id="RWR23115.1"/>
    </source>
</evidence>
<comment type="subcellular location">
    <subcellularLocation>
        <location evidence="1">Cytoplasm</location>
        <location evidence="1">Nucleoid</location>
    </subcellularLocation>
</comment>
<dbReference type="InterPro" id="IPR037150">
    <property type="entry name" value="H-NS_C_dom_sf"/>
</dbReference>
<dbReference type="EMBL" id="SAUZ01000004">
    <property type="protein sequence ID" value="RWR23115.1"/>
    <property type="molecule type" value="Genomic_DNA"/>
</dbReference>
<comment type="caution">
    <text evidence="6">The sequence shown here is derived from an EMBL/GenBank/DDBJ whole genome shotgun (WGS) entry which is preliminary data.</text>
</comment>
<dbReference type="GO" id="GO:0003681">
    <property type="term" value="F:bent DNA binding"/>
    <property type="evidence" value="ECO:0007669"/>
    <property type="project" value="TreeGrafter"/>
</dbReference>
<evidence type="ECO:0000256" key="3">
    <source>
        <dbReference type="ARBA" id="ARBA00022490"/>
    </source>
</evidence>
<dbReference type="SUPFAM" id="SSF81273">
    <property type="entry name" value="H-NS histone-like proteins"/>
    <property type="match status" value="1"/>
</dbReference>
<keyword evidence="4" id="KW-0238">DNA-binding</keyword>
<reference evidence="6 7" key="2">
    <citation type="submission" date="2019-01" db="EMBL/GenBank/DDBJ databases">
        <authorList>
            <person name="Li Y."/>
        </authorList>
    </citation>
    <scope>NUCLEOTIDE SEQUENCE [LARGE SCALE GENOMIC DNA]</scope>
    <source>
        <strain evidence="6 7">SK2B-1</strain>
    </source>
</reference>
<dbReference type="GO" id="GO:0005829">
    <property type="term" value="C:cytosol"/>
    <property type="evidence" value="ECO:0007669"/>
    <property type="project" value="TreeGrafter"/>
</dbReference>
<evidence type="ECO:0000256" key="4">
    <source>
        <dbReference type="ARBA" id="ARBA00023125"/>
    </source>
</evidence>
<evidence type="ECO:0000256" key="2">
    <source>
        <dbReference type="ARBA" id="ARBA00010610"/>
    </source>
</evidence>
<proteinExistence type="inferred from homology"/>
<evidence type="ECO:0000256" key="1">
    <source>
        <dbReference type="ARBA" id="ARBA00004453"/>
    </source>
</evidence>
<accession>A0A443JRH7</accession>
<dbReference type="InterPro" id="IPR027444">
    <property type="entry name" value="H-NS_C_dom"/>
</dbReference>
<gene>
    <name evidence="6" type="ORF">D2T30_05705</name>
</gene>
<protein>
    <submittedName>
        <fullName evidence="6">H-NS histone family protein</fullName>
    </submittedName>
</protein>
<dbReference type="PANTHER" id="PTHR38097">
    <property type="match status" value="1"/>
</dbReference>
<sequence length="105" mass="11583">MPEIDFNALDLSELKKLEKDVAKAISSFEQRRKAEALAALEERAKEFGFSLSELTGLASEKTRTPAVAKYRHPENPALTWSGRGRKPQWIIDALSAGKSLGDLAI</sequence>
<reference evidence="6 7" key="1">
    <citation type="submission" date="2019-01" db="EMBL/GenBank/DDBJ databases">
        <title>Sinorhodobacter populi sp. nov. isolated from the symptomatic bark tissue of Populus euramericana canker.</title>
        <authorList>
            <person name="Xu G."/>
        </authorList>
    </citation>
    <scope>NUCLEOTIDE SEQUENCE [LARGE SCALE GENOMIC DNA]</scope>
    <source>
        <strain evidence="6 7">SK2B-1</strain>
    </source>
</reference>
<keyword evidence="3" id="KW-0963">Cytoplasm</keyword>
<dbReference type="SMART" id="SM00528">
    <property type="entry name" value="HNS"/>
    <property type="match status" value="1"/>
</dbReference>